<dbReference type="PANTHER" id="PTHR46132:SF1">
    <property type="entry name" value="DIGALACTOSYLDIACYLGLYCEROL SYNTHASE 2, CHLOROPLASTIC"/>
    <property type="match status" value="1"/>
</dbReference>
<dbReference type="EC" id="2.4.1.241" evidence="9"/>
<evidence type="ECO:0000256" key="4">
    <source>
        <dbReference type="ARBA" id="ARBA00022676"/>
    </source>
</evidence>
<evidence type="ECO:0000259" key="11">
    <source>
        <dbReference type="Pfam" id="PF00534"/>
    </source>
</evidence>
<gene>
    <name evidence="12" type="ORF">CSSPJE1EN1_LOCUS8553</name>
</gene>
<sequence length="795" mass="87892">MAPWEGIKTDDGVARGGERALSFISKSISEAQRSAQSDMKLMKSRVQSFIHLSATIDKEWESLKKSSRSFNDATKGFDSALQNFLVVSKGGGSSTSVGGLAMFSRNPNKPPSTTNTTMKVEVSGGVDKSMLVRKDSSQQEWKIMRKLNTRGDNESNWEPLQRVKRTVHRSLGEEIDTTTATATATAISKSPPVEFLENVKKNLNDTLPLSMPELLEKFAGHAEPLLDQLGLKKDGSKVGDKLRSCKHKVDQLSSTITVKGKELGLVGKALAGDLFSKGLDDLDHRIGSVVQGTGYRNKEGLSADLAPARQATVDSRRSIAIVTTASLPWMTGTAVNPLLRAAYLAKSGQQNVTLLVPWLCKKDQEQVYPNRMTFDSPAEQETFVRGWLENRVGFRPDFKIAFYPGKFSTEKRSILAAGDISQFIPDQEADVAVLEEPEHLTWYYHGKRWTDKFQHVVGIVHTNYLEYVKREKNGKLQAFLLKHVNNWVVRIYCNKVLRLSAATQALPRSSVCNVHGVSPKFLDIGKQLANESENSKARFSKGAYYLGKMVWGKGYRELVDLLAQNKDVLDNTQLDVFGTGEDSQAVRAAAQQHGLRMNFHEGRDHADDLIHGYKVFINPSLSDVVCTTTAEALAMGKIVVCADHPSNDFFRPFPNCLMYQTPDEFVEKVKLALASDPIPLSPGLQHLLSWEAATERFINCAELDKLPPRATKGTSRKNKILSNEAANGKTMALSLSMPDFGNILDRGLAFAHYFASGIEVARLAAGALPGTMHMDEQHCKDLGLPVPAAKSFYRW</sequence>
<evidence type="ECO:0000313" key="13">
    <source>
        <dbReference type="Proteomes" id="UP001497444"/>
    </source>
</evidence>
<reference evidence="12" key="1">
    <citation type="submission" date="2024-02" db="EMBL/GenBank/DDBJ databases">
        <authorList>
            <consortium name="ELIXIR-Norway"/>
            <consortium name="Elixir Norway"/>
        </authorList>
    </citation>
    <scope>NUCLEOTIDE SEQUENCE</scope>
</reference>
<keyword evidence="5" id="KW-0808">Transferase</keyword>
<dbReference type="InterPro" id="IPR044525">
    <property type="entry name" value="DGDG1/2"/>
</dbReference>
<organism evidence="12 13">
    <name type="scientific">Sphagnum jensenii</name>
    <dbReference type="NCBI Taxonomy" id="128206"/>
    <lineage>
        <taxon>Eukaryota</taxon>
        <taxon>Viridiplantae</taxon>
        <taxon>Streptophyta</taxon>
        <taxon>Embryophyta</taxon>
        <taxon>Bryophyta</taxon>
        <taxon>Sphagnophytina</taxon>
        <taxon>Sphagnopsida</taxon>
        <taxon>Sphagnales</taxon>
        <taxon>Sphagnaceae</taxon>
        <taxon>Sphagnum</taxon>
    </lineage>
</organism>
<comment type="similarity">
    <text evidence="1">Belongs to the glycosyltransferase group 1 family. Glycosyltransferase 4 subfamily.</text>
</comment>
<dbReference type="EMBL" id="OZ020110">
    <property type="protein sequence ID" value="CAK9263075.1"/>
    <property type="molecule type" value="Genomic_DNA"/>
</dbReference>
<evidence type="ECO:0000256" key="5">
    <source>
        <dbReference type="ARBA" id="ARBA00022679"/>
    </source>
</evidence>
<evidence type="ECO:0000256" key="6">
    <source>
        <dbReference type="ARBA" id="ARBA00022805"/>
    </source>
</evidence>
<proteinExistence type="inferred from homology"/>
<dbReference type="InterPro" id="IPR001296">
    <property type="entry name" value="Glyco_trans_1"/>
</dbReference>
<evidence type="ECO:0000256" key="3">
    <source>
        <dbReference type="ARBA" id="ARBA00022640"/>
    </source>
</evidence>
<comment type="catalytic activity">
    <reaction evidence="10">
        <text>a 1,2-diacyl-3-O-(beta-D-galactosyl)-sn-glycerol + UDP-alpha-D-galactose = a 1,2-diacyl-3-O-[alpha-D-galactosyl-(1-&gt;6)-beta-D-galactosyl]-sn-glycerol + UDP + H(+)</text>
        <dbReference type="Rhea" id="RHEA:10520"/>
        <dbReference type="ChEBI" id="CHEBI:15378"/>
        <dbReference type="ChEBI" id="CHEBI:17615"/>
        <dbReference type="ChEBI" id="CHEBI:28396"/>
        <dbReference type="ChEBI" id="CHEBI:58223"/>
        <dbReference type="ChEBI" id="CHEBI:66914"/>
        <dbReference type="EC" id="2.4.1.241"/>
    </reaction>
</comment>
<evidence type="ECO:0000256" key="1">
    <source>
        <dbReference type="ARBA" id="ARBA00009481"/>
    </source>
</evidence>
<evidence type="ECO:0000256" key="9">
    <source>
        <dbReference type="ARBA" id="ARBA00024055"/>
    </source>
</evidence>
<dbReference type="SUPFAM" id="SSF53756">
    <property type="entry name" value="UDP-Glycosyltransferase/glycogen phosphorylase"/>
    <property type="match status" value="1"/>
</dbReference>
<keyword evidence="2" id="KW-0150">Chloroplast</keyword>
<dbReference type="Pfam" id="PF00534">
    <property type="entry name" value="Glycos_transf_1"/>
    <property type="match status" value="1"/>
</dbReference>
<evidence type="ECO:0000256" key="10">
    <source>
        <dbReference type="ARBA" id="ARBA00048651"/>
    </source>
</evidence>
<keyword evidence="6" id="KW-1002">Plastid outer membrane</keyword>
<keyword evidence="13" id="KW-1185">Reference proteome</keyword>
<evidence type="ECO:0000313" key="12">
    <source>
        <dbReference type="EMBL" id="CAK9263075.1"/>
    </source>
</evidence>
<dbReference type="PANTHER" id="PTHR46132">
    <property type="entry name" value="DIGALACTOSYLDIACYLGLYCEROL SYNTHASE 2, CHLOROPLASTIC"/>
    <property type="match status" value="1"/>
</dbReference>
<keyword evidence="7" id="KW-0472">Membrane</keyword>
<protein>
    <recommendedName>
        <fullName evidence="9">digalactosyldiacylglycerol synthase</fullName>
        <ecNumber evidence="9">2.4.1.241</ecNumber>
    </recommendedName>
</protein>
<keyword evidence="4" id="KW-0328">Glycosyltransferase</keyword>
<evidence type="ECO:0000256" key="2">
    <source>
        <dbReference type="ARBA" id="ARBA00022528"/>
    </source>
</evidence>
<evidence type="ECO:0000256" key="8">
    <source>
        <dbReference type="ARBA" id="ARBA00024013"/>
    </source>
</evidence>
<name>A0ABP0W8F3_9BRYO</name>
<dbReference type="CDD" id="cd01635">
    <property type="entry name" value="Glycosyltransferase_GTB-type"/>
    <property type="match status" value="1"/>
</dbReference>
<dbReference type="Gene3D" id="3.40.50.2000">
    <property type="entry name" value="Glycogen Phosphorylase B"/>
    <property type="match status" value="1"/>
</dbReference>
<feature type="domain" description="Glycosyl transferase family 1" evidence="11">
    <location>
        <begin position="543"/>
        <end position="673"/>
    </location>
</feature>
<evidence type="ECO:0000256" key="7">
    <source>
        <dbReference type="ARBA" id="ARBA00023136"/>
    </source>
</evidence>
<accession>A0ABP0W8F3</accession>
<dbReference type="Proteomes" id="UP001497444">
    <property type="component" value="Chromosome 15"/>
</dbReference>
<comment type="subcellular location">
    <subcellularLocation>
        <location evidence="8">Plastid</location>
        <location evidence="8">Chloroplast outer membrane</location>
    </subcellularLocation>
</comment>
<keyword evidence="3" id="KW-0934">Plastid</keyword>